<dbReference type="InterPro" id="IPR029322">
    <property type="entry name" value="DUF4474"/>
</dbReference>
<keyword evidence="4" id="KW-1185">Reference proteome</keyword>
<sequence length="297" mass="34346">MYILLYLLYTLAAVCIILIYYRRKQMIKKVSALTDYEKTVLLNRSVNPFGLAWHPEKHIFTTALNDWNQNSGYTGVYDEKAAHFHIIYDCEPVYFDYEGRTWLIELWKGQYGIHAGAEIGIYAADHLVSSVFLNEIHFENVTQNKVLKYSFRLIQGSETLFTVSAMHQKLSGFLTGNLSKPDSLRMQVSITFPNTGMMDAFVDSLLILGYALSDLSLYQLTVAFCFTTPKTVPGKVLSSRRISYLNFTNRIYMKTYLMLTRPFQNTQDRLTYLLFYLPPLYHKVVCMGISGKRFQKP</sequence>
<evidence type="ECO:0000259" key="2">
    <source>
        <dbReference type="Pfam" id="PF14751"/>
    </source>
</evidence>
<keyword evidence="1" id="KW-0812">Transmembrane</keyword>
<evidence type="ECO:0000256" key="1">
    <source>
        <dbReference type="SAM" id="Phobius"/>
    </source>
</evidence>
<comment type="caution">
    <text evidence="3">The sequence shown here is derived from an EMBL/GenBank/DDBJ whole genome shotgun (WGS) entry which is preliminary data.</text>
</comment>
<proteinExistence type="predicted"/>
<dbReference type="Pfam" id="PF14751">
    <property type="entry name" value="DUF4474"/>
    <property type="match status" value="1"/>
</dbReference>
<dbReference type="Proteomes" id="UP000306509">
    <property type="component" value="Unassembled WGS sequence"/>
</dbReference>
<evidence type="ECO:0000313" key="3">
    <source>
        <dbReference type="EMBL" id="TLC97840.1"/>
    </source>
</evidence>
<dbReference type="EMBL" id="QGQD01000107">
    <property type="protein sequence ID" value="TLC97840.1"/>
    <property type="molecule type" value="Genomic_DNA"/>
</dbReference>
<name>A0A4U8PZS4_9FIRM</name>
<dbReference type="AlphaFoldDB" id="A0A4U8PZS4"/>
<feature type="transmembrane region" description="Helical" evidence="1">
    <location>
        <begin position="6"/>
        <end position="21"/>
    </location>
</feature>
<feature type="domain" description="DUF4474" evidence="2">
    <location>
        <begin position="42"/>
        <end position="281"/>
    </location>
</feature>
<keyword evidence="1" id="KW-1133">Transmembrane helix</keyword>
<evidence type="ECO:0000313" key="4">
    <source>
        <dbReference type="Proteomes" id="UP000306509"/>
    </source>
</evidence>
<dbReference type="STRING" id="180332.GCA_000797495_02308"/>
<organism evidence="3 4">
    <name type="scientific">Robinsoniella peoriensis</name>
    <dbReference type="NCBI Taxonomy" id="180332"/>
    <lineage>
        <taxon>Bacteria</taxon>
        <taxon>Bacillati</taxon>
        <taxon>Bacillota</taxon>
        <taxon>Clostridia</taxon>
        <taxon>Lachnospirales</taxon>
        <taxon>Lachnospiraceae</taxon>
        <taxon>Robinsoniella</taxon>
    </lineage>
</organism>
<protein>
    <recommendedName>
        <fullName evidence="2">DUF4474 domain-containing protein</fullName>
    </recommendedName>
</protein>
<accession>A0A4U8PZS4</accession>
<keyword evidence="1" id="KW-0472">Membrane</keyword>
<reference evidence="3 4" key="1">
    <citation type="journal article" date="2019" name="Anaerobe">
        <title>Detection of Robinsoniella peoriensis in multiple bone samples of a trauma patient.</title>
        <authorList>
            <person name="Schrottner P."/>
            <person name="Hartwich K."/>
            <person name="Bunk B."/>
            <person name="Schober I."/>
            <person name="Helbig S."/>
            <person name="Rudolph W.W."/>
            <person name="Gunzer F."/>
        </authorList>
    </citation>
    <scope>NUCLEOTIDE SEQUENCE [LARGE SCALE GENOMIC DNA]</scope>
    <source>
        <strain evidence="3 4">DSM 106044</strain>
    </source>
</reference>
<gene>
    <name evidence="3" type="ORF">DSM106044_05203</name>
</gene>